<gene>
    <name evidence="5" type="ORF">TRITD_6Av1G188940</name>
</gene>
<reference evidence="5 6" key="1">
    <citation type="submission" date="2017-09" db="EMBL/GenBank/DDBJ databases">
        <authorList>
            <consortium name="International Durum Wheat Genome Sequencing Consortium (IDWGSC)"/>
            <person name="Milanesi L."/>
        </authorList>
    </citation>
    <scope>NUCLEOTIDE SEQUENCE [LARGE SCALE GENOMIC DNA]</scope>
    <source>
        <strain evidence="6">cv. Svevo</strain>
    </source>
</reference>
<comment type="subcellular location">
    <subcellularLocation>
        <location evidence="1">Membrane</location>
        <topology evidence="1">Multi-pass membrane protein</topology>
    </subcellularLocation>
</comment>
<dbReference type="PROSITE" id="PS51222">
    <property type="entry name" value="DCD"/>
    <property type="match status" value="1"/>
</dbReference>
<dbReference type="GO" id="GO:0016020">
    <property type="term" value="C:membrane"/>
    <property type="evidence" value="ECO:0007669"/>
    <property type="project" value="UniProtKB-SubCell"/>
</dbReference>
<dbReference type="GO" id="GO:0005506">
    <property type="term" value="F:iron ion binding"/>
    <property type="evidence" value="ECO:0007669"/>
    <property type="project" value="InterPro"/>
</dbReference>
<dbReference type="SMART" id="SM00767">
    <property type="entry name" value="DCD"/>
    <property type="match status" value="1"/>
</dbReference>
<proteinExistence type="inferred from homology"/>
<name>A0A9R0Y5U9_TRITD</name>
<feature type="compositionally biased region" description="Low complexity" evidence="3">
    <location>
        <begin position="55"/>
        <end position="69"/>
    </location>
</feature>
<dbReference type="Pfam" id="PF10539">
    <property type="entry name" value="Dev_Cell_Death"/>
    <property type="match status" value="2"/>
</dbReference>
<evidence type="ECO:0000313" key="5">
    <source>
        <dbReference type="EMBL" id="VAI49366.1"/>
    </source>
</evidence>
<organism evidence="5 6">
    <name type="scientific">Triticum turgidum subsp. durum</name>
    <name type="common">Durum wheat</name>
    <name type="synonym">Triticum durum</name>
    <dbReference type="NCBI Taxonomy" id="4567"/>
    <lineage>
        <taxon>Eukaryota</taxon>
        <taxon>Viridiplantae</taxon>
        <taxon>Streptophyta</taxon>
        <taxon>Embryophyta</taxon>
        <taxon>Tracheophyta</taxon>
        <taxon>Spermatophyta</taxon>
        <taxon>Magnoliopsida</taxon>
        <taxon>Liliopsida</taxon>
        <taxon>Poales</taxon>
        <taxon>Poaceae</taxon>
        <taxon>BOP clade</taxon>
        <taxon>Pooideae</taxon>
        <taxon>Triticodae</taxon>
        <taxon>Triticeae</taxon>
        <taxon>Triticinae</taxon>
        <taxon>Triticum</taxon>
    </lineage>
</organism>
<dbReference type="AlphaFoldDB" id="A0A9R0Y5U9"/>
<dbReference type="EMBL" id="LT934121">
    <property type="protein sequence ID" value="VAI49366.1"/>
    <property type="molecule type" value="Genomic_DNA"/>
</dbReference>
<feature type="compositionally biased region" description="Low complexity" evidence="3">
    <location>
        <begin position="1"/>
        <end position="25"/>
    </location>
</feature>
<feature type="compositionally biased region" description="Basic and acidic residues" evidence="3">
    <location>
        <begin position="124"/>
        <end position="141"/>
    </location>
</feature>
<accession>A0A9R0Y5U9</accession>
<dbReference type="PANTHER" id="PTHR46444:SF19">
    <property type="entry name" value="OS02G0745600 PROTEIN"/>
    <property type="match status" value="1"/>
</dbReference>
<dbReference type="Proteomes" id="UP000324705">
    <property type="component" value="Chromosome 6A"/>
</dbReference>
<sequence>MVKEAPATPGAKGKGKGAASTSASAPTPPSKVTPGSVRRKRACKKKKADPEKLKAAAAAAVAASADAPASGPTPVVPAPADVGTSAALVVAENGGADGKMVAKTNGDGDKSVAKDNGGGSKSVAENKGDGSKSVPENKGDGIKMGTGNSSADRKMGTGNSSADRKRGRKDKMRGREKGEGQGRVNPKVEEKEKKDGAAGEERGSAGFIFMCNGKTKPECFQNSVFGLPKGKIDVVEKIRPGAKLFLYDFDLKLLYGVYKATARGGMDLVRRAFNGKFPAQPVLKILWEIPCSALIMWELSFVASVKFRIDKDCLPLPESSFKHAIKENYNSKGKFTQELNSRQVRKLLALYKPINIQQPSSQHVQEVPRTNRVERRMPHYVEERRQPYDYEERRLPRYREEMQHPQFAEERRLAYDYEERRPSLHVEEIRRPQFVEEAQPPTYYVAPAPHGSYHPHQANIIYERAPADAANRVDPFLPRDYRVPPQEVAAPPSYADEIYRGAYPAAYPANLQGPAASRVNPPAKASLGSNEQRREKEWTRARRLPLYCAGRKIYLLSWSSRYLTRRSTETSRDGVRHNIATVGAVDPHGGVHVHVIGDESGIAPKQPSAVVIVLQFIIAMFVMDTWQYFMHRYMHINKFLYKHIHSKHHTLVVPYSFGALYNHPLEGLILDTIGGALSFLLSGMTPRTSIFFFSFATIKTVDDHCGLWLPGNILHALFNNNTAYHDIHHQLYGNKYNFSQPFFVLWDKILGTYMPYSLENRKGGGFESRPVKSVEQTKAD</sequence>
<dbReference type="PANTHER" id="PTHR46444">
    <property type="entry name" value="DCD (DEVELOPMENT AND CELL DEATH) DOMAIN PROTEIN-RELATED"/>
    <property type="match status" value="1"/>
</dbReference>
<feature type="region of interest" description="Disordered" evidence="3">
    <location>
        <begin position="94"/>
        <end position="199"/>
    </location>
</feature>
<feature type="compositionally biased region" description="Basic and acidic residues" evidence="3">
    <location>
        <begin position="173"/>
        <end position="199"/>
    </location>
</feature>
<dbReference type="InterPro" id="IPR013989">
    <property type="entry name" value="Dev_and_cell_death_domain"/>
</dbReference>
<keyword evidence="6" id="KW-1185">Reference proteome</keyword>
<evidence type="ECO:0000259" key="4">
    <source>
        <dbReference type="PROSITE" id="PS51222"/>
    </source>
</evidence>
<dbReference type="GO" id="GO:0008610">
    <property type="term" value="P:lipid biosynthetic process"/>
    <property type="evidence" value="ECO:0007669"/>
    <property type="project" value="InterPro"/>
</dbReference>
<dbReference type="Pfam" id="PF04116">
    <property type="entry name" value="FA_hydroxylase"/>
    <property type="match status" value="1"/>
</dbReference>
<comment type="similarity">
    <text evidence="2">Belongs to the sterol desaturase family.</text>
</comment>
<feature type="region of interest" description="Disordered" evidence="3">
    <location>
        <begin position="1"/>
        <end position="80"/>
    </location>
</feature>
<evidence type="ECO:0000256" key="1">
    <source>
        <dbReference type="ARBA" id="ARBA00004141"/>
    </source>
</evidence>
<dbReference type="Gramene" id="TRITD6Av1G188940.2">
    <property type="protein sequence ID" value="TRITD6Av1G188940.2"/>
    <property type="gene ID" value="TRITD6Av1G188940"/>
</dbReference>
<evidence type="ECO:0000256" key="2">
    <source>
        <dbReference type="ARBA" id="ARBA00009324"/>
    </source>
</evidence>
<dbReference type="GO" id="GO:0016491">
    <property type="term" value="F:oxidoreductase activity"/>
    <property type="evidence" value="ECO:0007669"/>
    <property type="project" value="InterPro"/>
</dbReference>
<feature type="region of interest" description="Disordered" evidence="3">
    <location>
        <begin position="514"/>
        <end position="534"/>
    </location>
</feature>
<dbReference type="InterPro" id="IPR006694">
    <property type="entry name" value="Fatty_acid_hydroxylase"/>
</dbReference>
<protein>
    <recommendedName>
        <fullName evidence="4">DCD domain-containing protein</fullName>
    </recommendedName>
</protein>
<evidence type="ECO:0000313" key="6">
    <source>
        <dbReference type="Proteomes" id="UP000324705"/>
    </source>
</evidence>
<evidence type="ECO:0000256" key="3">
    <source>
        <dbReference type="SAM" id="MobiDB-lite"/>
    </source>
</evidence>
<feature type="compositionally biased region" description="Basic residues" evidence="3">
    <location>
        <begin position="37"/>
        <end position="47"/>
    </location>
</feature>
<feature type="domain" description="DCD" evidence="4">
    <location>
        <begin position="202"/>
        <end position="353"/>
    </location>
</feature>